<gene>
    <name evidence="1" type="ORF">GCK32_019281</name>
</gene>
<proteinExistence type="predicted"/>
<accession>A0AAN8EY64</accession>
<dbReference type="AlphaFoldDB" id="A0AAN8EY64"/>
<dbReference type="InterPro" id="IPR027417">
    <property type="entry name" value="P-loop_NTPase"/>
</dbReference>
<dbReference type="EMBL" id="WIXE01021468">
    <property type="protein sequence ID" value="KAK5968362.1"/>
    <property type="molecule type" value="Genomic_DNA"/>
</dbReference>
<name>A0AAN8EY64_TRICO</name>
<dbReference type="Proteomes" id="UP001331761">
    <property type="component" value="Unassembled WGS sequence"/>
</dbReference>
<dbReference type="SUPFAM" id="SSF52540">
    <property type="entry name" value="P-loop containing nucleoside triphosphate hydrolases"/>
    <property type="match status" value="1"/>
</dbReference>
<comment type="caution">
    <text evidence="1">The sequence shown here is derived from an EMBL/GenBank/DDBJ whole genome shotgun (WGS) entry which is preliminary data.</text>
</comment>
<dbReference type="Gene3D" id="3.40.50.300">
    <property type="entry name" value="P-loop containing nucleotide triphosphate hydrolases"/>
    <property type="match status" value="1"/>
</dbReference>
<reference evidence="1 2" key="1">
    <citation type="submission" date="2019-10" db="EMBL/GenBank/DDBJ databases">
        <title>Assembly and Annotation for the nematode Trichostrongylus colubriformis.</title>
        <authorList>
            <person name="Martin J."/>
        </authorList>
    </citation>
    <scope>NUCLEOTIDE SEQUENCE [LARGE SCALE GENOMIC DNA]</scope>
    <source>
        <strain evidence="1">G859</strain>
        <tissue evidence="1">Whole worm</tissue>
    </source>
</reference>
<sequence>MDRMMAEYNASYVETSAKTGFNINELFSLVAHSPFPKHRKSQSAPIRLYSSATKPTWRTPKCCSYS</sequence>
<organism evidence="1 2">
    <name type="scientific">Trichostrongylus colubriformis</name>
    <name type="common">Black scour worm</name>
    <dbReference type="NCBI Taxonomy" id="6319"/>
    <lineage>
        <taxon>Eukaryota</taxon>
        <taxon>Metazoa</taxon>
        <taxon>Ecdysozoa</taxon>
        <taxon>Nematoda</taxon>
        <taxon>Chromadorea</taxon>
        <taxon>Rhabditida</taxon>
        <taxon>Rhabditina</taxon>
        <taxon>Rhabditomorpha</taxon>
        <taxon>Strongyloidea</taxon>
        <taxon>Trichostrongylidae</taxon>
        <taxon>Trichostrongylus</taxon>
    </lineage>
</organism>
<evidence type="ECO:0000313" key="1">
    <source>
        <dbReference type="EMBL" id="KAK5968362.1"/>
    </source>
</evidence>
<protein>
    <submittedName>
        <fullName evidence="1">Uncharacterized protein</fullName>
    </submittedName>
</protein>
<evidence type="ECO:0000313" key="2">
    <source>
        <dbReference type="Proteomes" id="UP001331761"/>
    </source>
</evidence>
<keyword evidence="2" id="KW-1185">Reference proteome</keyword>